<evidence type="ECO:0000313" key="2">
    <source>
        <dbReference type="EMBL" id="OGZ10531.1"/>
    </source>
</evidence>
<dbReference type="InterPro" id="IPR050325">
    <property type="entry name" value="Prot/Nucl_acid_deglycase"/>
</dbReference>
<dbReference type="InterPro" id="IPR029062">
    <property type="entry name" value="Class_I_gatase-like"/>
</dbReference>
<name>A0A1G2DC81_9BACT</name>
<dbReference type="Gene3D" id="3.40.50.880">
    <property type="match status" value="1"/>
</dbReference>
<dbReference type="PANTHER" id="PTHR48094:SF12">
    <property type="entry name" value="PARKINSON DISEASE PROTEIN 7 HOMOLOG"/>
    <property type="match status" value="1"/>
</dbReference>
<organism evidence="2 3">
    <name type="scientific">Candidatus Lloydbacteria bacterium RIFCSPHIGHO2_02_FULL_54_17</name>
    <dbReference type="NCBI Taxonomy" id="1798664"/>
    <lineage>
        <taxon>Bacteria</taxon>
        <taxon>Candidatus Lloydiibacteriota</taxon>
    </lineage>
</organism>
<dbReference type="AlphaFoldDB" id="A0A1G2DC81"/>
<protein>
    <recommendedName>
        <fullName evidence="1">DJ-1/PfpI domain-containing protein</fullName>
    </recommendedName>
</protein>
<evidence type="ECO:0000259" key="1">
    <source>
        <dbReference type="Pfam" id="PF01965"/>
    </source>
</evidence>
<comment type="caution">
    <text evidence="2">The sequence shown here is derived from an EMBL/GenBank/DDBJ whole genome shotgun (WGS) entry which is preliminary data.</text>
</comment>
<reference evidence="2 3" key="1">
    <citation type="journal article" date="2016" name="Nat. Commun.">
        <title>Thousands of microbial genomes shed light on interconnected biogeochemical processes in an aquifer system.</title>
        <authorList>
            <person name="Anantharaman K."/>
            <person name="Brown C.T."/>
            <person name="Hug L.A."/>
            <person name="Sharon I."/>
            <person name="Castelle C.J."/>
            <person name="Probst A.J."/>
            <person name="Thomas B.C."/>
            <person name="Singh A."/>
            <person name="Wilkins M.J."/>
            <person name="Karaoz U."/>
            <person name="Brodie E.L."/>
            <person name="Williams K.H."/>
            <person name="Hubbard S.S."/>
            <person name="Banfield J.F."/>
        </authorList>
    </citation>
    <scope>NUCLEOTIDE SEQUENCE [LARGE SCALE GENOMIC DNA]</scope>
</reference>
<accession>A0A1G2DC81</accession>
<dbReference type="Proteomes" id="UP000178636">
    <property type="component" value="Unassembled WGS sequence"/>
</dbReference>
<sequence>MAKVLLLVAQDGFQTKEYHDPKYVLEHAGHTVVTASPDGGSAKSNIGESIPIQIVLRDVQVGDYDAVFAIGGPGALKSLDNEETVRIMKDADAREGMPYGAICISPRILAKCGLLRGKKATGWNGDEKLPAIYEVNGVSYKREPVVSDGRLITADGPSSAEAFGEAIARILQK</sequence>
<dbReference type="GO" id="GO:0005737">
    <property type="term" value="C:cytoplasm"/>
    <property type="evidence" value="ECO:0007669"/>
    <property type="project" value="TreeGrafter"/>
</dbReference>
<feature type="domain" description="DJ-1/PfpI" evidence="1">
    <location>
        <begin position="3"/>
        <end position="168"/>
    </location>
</feature>
<proteinExistence type="predicted"/>
<dbReference type="EMBL" id="MHLO01000051">
    <property type="protein sequence ID" value="OGZ10531.1"/>
    <property type="molecule type" value="Genomic_DNA"/>
</dbReference>
<evidence type="ECO:0000313" key="3">
    <source>
        <dbReference type="Proteomes" id="UP000178636"/>
    </source>
</evidence>
<dbReference type="InterPro" id="IPR002818">
    <property type="entry name" value="DJ-1/PfpI"/>
</dbReference>
<dbReference type="SUPFAM" id="SSF52317">
    <property type="entry name" value="Class I glutamine amidotransferase-like"/>
    <property type="match status" value="1"/>
</dbReference>
<dbReference type="STRING" id="1798664.A3C93_05475"/>
<dbReference type="PANTHER" id="PTHR48094">
    <property type="entry name" value="PROTEIN/NUCLEIC ACID DEGLYCASE DJ-1-RELATED"/>
    <property type="match status" value="1"/>
</dbReference>
<dbReference type="Pfam" id="PF01965">
    <property type="entry name" value="DJ-1_PfpI"/>
    <property type="match status" value="1"/>
</dbReference>
<gene>
    <name evidence="2" type="ORF">A3C93_05475</name>
</gene>